<proteinExistence type="predicted"/>
<feature type="compositionally biased region" description="Low complexity" evidence="2">
    <location>
        <begin position="41"/>
        <end position="55"/>
    </location>
</feature>
<protein>
    <submittedName>
        <fullName evidence="3">Uncharacterized protein</fullName>
    </submittedName>
</protein>
<dbReference type="OMA" id="HAGEMHE"/>
<evidence type="ECO:0000256" key="2">
    <source>
        <dbReference type="SAM" id="MobiDB-lite"/>
    </source>
</evidence>
<feature type="coiled-coil region" evidence="1">
    <location>
        <begin position="234"/>
        <end position="261"/>
    </location>
</feature>
<sequence>MIESTSTDVSPGSFLKVNSSRETALPPEPTASCHSTDNIFEEAIPSSEPAEAISPNKALEETTEAPELVEAPPTTNKSLPEGCTPAVPADETVSGPHTAPEIASATAALEELSESGASVSEGTANSSETPGGGEDAYVSPAVYPKEDVVAEDVVESVSRSMDLYRSGIRRSDEQFKSLEVEARAALRDLSANGNNYELASKYMNLLRVYREACQERALYMEADLVQQVLRHMRLDEETRHVRELTERQRREREALDSAHQEEMRLFHRTWNARIDEFEEQQLVMETALLERQNAELQEFSREVSSLAPRIGKCSRNLLDARAIEHILASQREYTRAHEVKMRADSLEVRDTERFNKARVELFGRREGMLRQRHQQERSVLNVKVERRRLELERARQKELDMLLRRYLNARRELELQQNIIRSKTGTMLLKHANNNKSDTSGSAMLLESAESGAFGTMVKH</sequence>
<name>G0U7P3_TRYVY</name>
<feature type="compositionally biased region" description="Polar residues" evidence="2">
    <location>
        <begin position="1"/>
        <end position="22"/>
    </location>
</feature>
<dbReference type="PANTHER" id="PTHR47026">
    <property type="entry name" value="PIGMENTOSA GTPASE REGULATOR-LIKE PROTEIN, PUTATIVE-RELATED"/>
    <property type="match status" value="1"/>
</dbReference>
<feature type="region of interest" description="Disordered" evidence="2">
    <location>
        <begin position="110"/>
        <end position="136"/>
    </location>
</feature>
<evidence type="ECO:0000313" key="3">
    <source>
        <dbReference type="EMBL" id="CCC51901.1"/>
    </source>
</evidence>
<dbReference type="VEuPathDB" id="TriTrypDB:TvY486_1009460"/>
<gene>
    <name evidence="3" type="ORF">TVY486_1009460</name>
</gene>
<reference evidence="3" key="1">
    <citation type="journal article" date="2012" name="Proc. Natl. Acad. Sci. U.S.A.">
        <title>Antigenic diversity is generated by distinct evolutionary mechanisms in African trypanosome species.</title>
        <authorList>
            <person name="Jackson A.P."/>
            <person name="Berry A."/>
            <person name="Aslett M."/>
            <person name="Allison H.C."/>
            <person name="Burton P."/>
            <person name="Vavrova-Anderson J."/>
            <person name="Brown R."/>
            <person name="Browne H."/>
            <person name="Corton N."/>
            <person name="Hauser H."/>
            <person name="Gamble J."/>
            <person name="Gilderthorp R."/>
            <person name="Marcello L."/>
            <person name="McQuillan J."/>
            <person name="Otto T.D."/>
            <person name="Quail M.A."/>
            <person name="Sanders M.J."/>
            <person name="van Tonder A."/>
            <person name="Ginger M.L."/>
            <person name="Field M.C."/>
            <person name="Barry J.D."/>
            <person name="Hertz-Fowler C."/>
            <person name="Berriman M."/>
        </authorList>
    </citation>
    <scope>NUCLEOTIDE SEQUENCE</scope>
    <source>
        <strain evidence="3">Y486</strain>
    </source>
</reference>
<feature type="compositionally biased region" description="Low complexity" evidence="2">
    <location>
        <begin position="110"/>
        <end position="121"/>
    </location>
</feature>
<accession>G0U7P3</accession>
<organism evidence="3">
    <name type="scientific">Trypanosoma vivax (strain Y486)</name>
    <dbReference type="NCBI Taxonomy" id="1055687"/>
    <lineage>
        <taxon>Eukaryota</taxon>
        <taxon>Discoba</taxon>
        <taxon>Euglenozoa</taxon>
        <taxon>Kinetoplastea</taxon>
        <taxon>Metakinetoplastina</taxon>
        <taxon>Trypanosomatida</taxon>
        <taxon>Trypanosomatidae</taxon>
        <taxon>Trypanosoma</taxon>
        <taxon>Duttonella</taxon>
    </lineage>
</organism>
<dbReference type="EMBL" id="HE573026">
    <property type="protein sequence ID" value="CCC51901.1"/>
    <property type="molecule type" value="Genomic_DNA"/>
</dbReference>
<feature type="region of interest" description="Disordered" evidence="2">
    <location>
        <begin position="1"/>
        <end position="97"/>
    </location>
</feature>
<keyword evidence="1" id="KW-0175">Coiled coil</keyword>
<dbReference type="AlphaFoldDB" id="G0U7P3"/>
<evidence type="ECO:0000256" key="1">
    <source>
        <dbReference type="SAM" id="Coils"/>
    </source>
</evidence>
<dbReference type="PANTHER" id="PTHR47026:SF2">
    <property type="entry name" value="FLAGELLAR ASSOCIATED PROTEIN"/>
    <property type="match status" value="1"/>
</dbReference>